<evidence type="ECO:0008006" key="3">
    <source>
        <dbReference type="Google" id="ProtNLM"/>
    </source>
</evidence>
<comment type="caution">
    <text evidence="1">The sequence shown here is derived from an EMBL/GenBank/DDBJ whole genome shotgun (WGS) entry which is preliminary data.</text>
</comment>
<dbReference type="EMBL" id="AZFH01000056">
    <property type="protein sequence ID" value="KRL80539.1"/>
    <property type="molecule type" value="Genomic_DNA"/>
</dbReference>
<accession>A0A0R1TTS5</accession>
<evidence type="ECO:0000313" key="1">
    <source>
        <dbReference type="EMBL" id="KRL80539.1"/>
    </source>
</evidence>
<proteinExistence type="predicted"/>
<name>A0A0R1TTS5_9LACO</name>
<dbReference type="AlphaFoldDB" id="A0A0R1TTS5"/>
<reference evidence="1 2" key="1">
    <citation type="journal article" date="2015" name="Genome Announc.">
        <title>Expanding the biotechnology potential of lactobacilli through comparative genomics of 213 strains and associated genera.</title>
        <authorList>
            <person name="Sun Z."/>
            <person name="Harris H.M."/>
            <person name="McCann A."/>
            <person name="Guo C."/>
            <person name="Argimon S."/>
            <person name="Zhang W."/>
            <person name="Yang X."/>
            <person name="Jeffery I.B."/>
            <person name="Cooney J.C."/>
            <person name="Kagawa T.F."/>
            <person name="Liu W."/>
            <person name="Song Y."/>
            <person name="Salvetti E."/>
            <person name="Wrobel A."/>
            <person name="Rasinkangas P."/>
            <person name="Parkhill J."/>
            <person name="Rea M.C."/>
            <person name="O'Sullivan O."/>
            <person name="Ritari J."/>
            <person name="Douillard F.P."/>
            <person name="Paul Ross R."/>
            <person name="Yang R."/>
            <person name="Briner A.E."/>
            <person name="Felis G.E."/>
            <person name="de Vos W.M."/>
            <person name="Barrangou R."/>
            <person name="Klaenhammer T.R."/>
            <person name="Caufield P.W."/>
            <person name="Cui Y."/>
            <person name="Zhang H."/>
            <person name="O'Toole P.W."/>
        </authorList>
    </citation>
    <scope>NUCLEOTIDE SEQUENCE [LARGE SCALE GENOMIC DNA]</scope>
    <source>
        <strain evidence="1 2">DSM 15833</strain>
    </source>
</reference>
<evidence type="ECO:0000313" key="2">
    <source>
        <dbReference type="Proteomes" id="UP000051048"/>
    </source>
</evidence>
<dbReference type="PATRIC" id="fig|1423740.3.peg.2320"/>
<sequence length="508" mass="59641">MYTGVIFGSVAKKFNFYEEIVKSLEQIRSMDEYVAYFIVQLLQKLDRDKDAITDDENIKKRFTEIINLIDDEKLKKLKRQVYIFLNQHVEEVFSLEVKNLCNLSDVTLDFIKDNGGGNPKLYEYLIEVRPWYFIWNFDDFKKLFGKNPQLFVQLLKCYENSDFHSKSSLLPMLLSARSKSKLKGIVDEFIDEYRQELEQALSSERLEDIYFTVEYVKELLRYLRKIKDKRAYHFEVLAENQEEKATAYLLEHGQEISCNIPWSEVLTTWDKSSTSYDKLKYIVSTSLDRAGGNKGLSDLLTLSDDYYTNAHVVHLETTLLVGQAVFYEIMMKDERLAEYTECVNEFLIKIDQLDDDLEEGVLFQGQMLLDNFKILANNLTIKDSTLISTLSYNVEMLACALIEKLLRKQFLRENMDKIYVPIKEKMLGSLLDHQNEVRLQAFSQEHLQNLKYYLGSVGKEGSLGHDYRNRLAHLARLKNRDLNPQIAARMMYLFTDVLVKIVEWNDFK</sequence>
<organism evidence="1 2">
    <name type="scientific">Ligilactobacillus equi DSM 15833 = JCM 10991</name>
    <dbReference type="NCBI Taxonomy" id="1423740"/>
    <lineage>
        <taxon>Bacteria</taxon>
        <taxon>Bacillati</taxon>
        <taxon>Bacillota</taxon>
        <taxon>Bacilli</taxon>
        <taxon>Lactobacillales</taxon>
        <taxon>Lactobacillaceae</taxon>
        <taxon>Ligilactobacillus</taxon>
    </lineage>
</organism>
<gene>
    <name evidence="1" type="ORF">FC36_GL002136</name>
</gene>
<protein>
    <recommendedName>
        <fullName evidence="3">DUF4209 domain-containing protein</fullName>
    </recommendedName>
</protein>
<dbReference type="Proteomes" id="UP000051048">
    <property type="component" value="Unassembled WGS sequence"/>
</dbReference>